<evidence type="ECO:0000313" key="1">
    <source>
        <dbReference type="EMBL" id="KAF7406634.1"/>
    </source>
</evidence>
<evidence type="ECO:0000313" key="2">
    <source>
        <dbReference type="Proteomes" id="UP000600918"/>
    </source>
</evidence>
<dbReference type="EMBL" id="JACSDY010000015">
    <property type="protein sequence ID" value="KAF7406634.1"/>
    <property type="molecule type" value="Genomic_DNA"/>
</dbReference>
<comment type="caution">
    <text evidence="1">The sequence shown here is derived from an EMBL/GenBank/DDBJ whole genome shotgun (WGS) entry which is preliminary data.</text>
</comment>
<reference evidence="1" key="1">
    <citation type="journal article" date="2020" name="G3 (Bethesda)">
        <title>High-Quality Assemblies for Three Invasive Social Wasps from the &lt;i&gt;Vespula&lt;/i&gt; Genus.</title>
        <authorList>
            <person name="Harrop T.W.R."/>
            <person name="Guhlin J."/>
            <person name="McLaughlin G.M."/>
            <person name="Permina E."/>
            <person name="Stockwell P."/>
            <person name="Gilligan J."/>
            <person name="Le Lec M.F."/>
            <person name="Gruber M.A.M."/>
            <person name="Quinn O."/>
            <person name="Lovegrove M."/>
            <person name="Duncan E.J."/>
            <person name="Remnant E.J."/>
            <person name="Van Eeckhoven J."/>
            <person name="Graham B."/>
            <person name="Knapp R.A."/>
            <person name="Langford K.W."/>
            <person name="Kronenberg Z."/>
            <person name="Press M.O."/>
            <person name="Eacker S.M."/>
            <person name="Wilson-Rankin E.E."/>
            <person name="Purcell J."/>
            <person name="Lester P.J."/>
            <person name="Dearden P.K."/>
        </authorList>
    </citation>
    <scope>NUCLEOTIDE SEQUENCE</scope>
    <source>
        <strain evidence="1">Volc-1</strain>
    </source>
</reference>
<keyword evidence="2" id="KW-1185">Reference proteome</keyword>
<proteinExistence type="predicted"/>
<sequence>MVMMIKMEERGSYGGHKSSLGGHASEIPSLCYWWTTVVKWLINFALGSTEEWEGNGGGGVGGVGGVGDVEDSVGINVDMGRNDVDTQQY</sequence>
<dbReference type="Proteomes" id="UP000600918">
    <property type="component" value="Unassembled WGS sequence"/>
</dbReference>
<dbReference type="AlphaFoldDB" id="A0A834KKU0"/>
<protein>
    <submittedName>
        <fullName evidence="1">Uncharacterized protein</fullName>
    </submittedName>
</protein>
<gene>
    <name evidence="1" type="ORF">H0235_014290</name>
</gene>
<accession>A0A834KKU0</accession>
<name>A0A834KKU0_VESPE</name>
<organism evidence="1 2">
    <name type="scientific">Vespula pensylvanica</name>
    <name type="common">Western yellow jacket</name>
    <name type="synonym">Wasp</name>
    <dbReference type="NCBI Taxonomy" id="30213"/>
    <lineage>
        <taxon>Eukaryota</taxon>
        <taxon>Metazoa</taxon>
        <taxon>Ecdysozoa</taxon>
        <taxon>Arthropoda</taxon>
        <taxon>Hexapoda</taxon>
        <taxon>Insecta</taxon>
        <taxon>Pterygota</taxon>
        <taxon>Neoptera</taxon>
        <taxon>Endopterygota</taxon>
        <taxon>Hymenoptera</taxon>
        <taxon>Apocrita</taxon>
        <taxon>Aculeata</taxon>
        <taxon>Vespoidea</taxon>
        <taxon>Vespidae</taxon>
        <taxon>Vespinae</taxon>
        <taxon>Vespula</taxon>
    </lineage>
</organism>